<evidence type="ECO:0000256" key="7">
    <source>
        <dbReference type="ARBA" id="ARBA00022989"/>
    </source>
</evidence>
<proteinExistence type="inferred from homology"/>
<dbReference type="OrthoDB" id="6500128at2759"/>
<feature type="domain" description="ABC transmembrane type-1" evidence="12">
    <location>
        <begin position="27"/>
        <end position="340"/>
    </location>
</feature>
<feature type="transmembrane region" description="Helical" evidence="10">
    <location>
        <begin position="21"/>
        <end position="39"/>
    </location>
</feature>
<comment type="subcellular location">
    <subcellularLocation>
        <location evidence="1">Cell membrane</location>
        <topology evidence="1">Multi-pass membrane protein</topology>
    </subcellularLocation>
</comment>
<dbReference type="PANTHER" id="PTHR24221:SF654">
    <property type="entry name" value="ATP-BINDING CASSETTE SUB-FAMILY B MEMBER 6"/>
    <property type="match status" value="1"/>
</dbReference>
<evidence type="ECO:0008006" key="15">
    <source>
        <dbReference type="Google" id="ProtNLM"/>
    </source>
</evidence>
<dbReference type="InterPro" id="IPR036640">
    <property type="entry name" value="ABC1_TM_sf"/>
</dbReference>
<evidence type="ECO:0000256" key="9">
    <source>
        <dbReference type="ARBA" id="ARBA00024363"/>
    </source>
</evidence>
<dbReference type="InterPro" id="IPR027417">
    <property type="entry name" value="P-loop_NTPase"/>
</dbReference>
<dbReference type="InterPro" id="IPR039421">
    <property type="entry name" value="Type_1_exporter"/>
</dbReference>
<keyword evidence="3" id="KW-1003">Cell membrane</keyword>
<keyword evidence="6" id="KW-0067">ATP-binding</keyword>
<feature type="domain" description="ABC transporter" evidence="11">
    <location>
        <begin position="375"/>
        <end position="595"/>
    </location>
</feature>
<reference evidence="14" key="1">
    <citation type="journal article" date="2018" name="Nat. Microbiol.">
        <title>Leveraging single-cell genomics to expand the fungal tree of life.</title>
        <authorList>
            <person name="Ahrendt S.R."/>
            <person name="Quandt C.A."/>
            <person name="Ciobanu D."/>
            <person name="Clum A."/>
            <person name="Salamov A."/>
            <person name="Andreopoulos B."/>
            <person name="Cheng J.F."/>
            <person name="Woyke T."/>
            <person name="Pelin A."/>
            <person name="Henrissat B."/>
            <person name="Reynolds N.K."/>
            <person name="Benny G.L."/>
            <person name="Smith M.E."/>
            <person name="James T.Y."/>
            <person name="Grigoriev I.V."/>
        </authorList>
    </citation>
    <scope>NUCLEOTIDE SEQUENCE [LARGE SCALE GENOMIC DNA]</scope>
    <source>
        <strain evidence="14">ATCC 52028</strain>
    </source>
</reference>
<keyword evidence="4 10" id="KW-0812">Transmembrane</keyword>
<dbReference type="InterPro" id="IPR003593">
    <property type="entry name" value="AAA+_ATPase"/>
</dbReference>
<evidence type="ECO:0000256" key="1">
    <source>
        <dbReference type="ARBA" id="ARBA00004651"/>
    </source>
</evidence>
<dbReference type="PROSITE" id="PS50929">
    <property type="entry name" value="ABC_TM1F"/>
    <property type="match status" value="1"/>
</dbReference>
<dbReference type="AlphaFoldDB" id="A0A4P9XBF2"/>
<feature type="transmembrane region" description="Helical" evidence="10">
    <location>
        <begin position="197"/>
        <end position="216"/>
    </location>
</feature>
<dbReference type="SUPFAM" id="SSF90123">
    <property type="entry name" value="ABC transporter transmembrane region"/>
    <property type="match status" value="1"/>
</dbReference>
<evidence type="ECO:0000256" key="4">
    <source>
        <dbReference type="ARBA" id="ARBA00022692"/>
    </source>
</evidence>
<feature type="transmembrane region" description="Helical" evidence="10">
    <location>
        <begin position="167"/>
        <end position="191"/>
    </location>
</feature>
<gene>
    <name evidence="13" type="ORF">CXG81DRAFT_1137</name>
</gene>
<evidence type="ECO:0000256" key="6">
    <source>
        <dbReference type="ARBA" id="ARBA00022840"/>
    </source>
</evidence>
<comment type="similarity">
    <text evidence="9">Belongs to the ABC transporter superfamily. ABCB family. Heavy Metal importer (TC 3.A.1.210) subfamily.</text>
</comment>
<evidence type="ECO:0000256" key="5">
    <source>
        <dbReference type="ARBA" id="ARBA00022741"/>
    </source>
</evidence>
<evidence type="ECO:0000259" key="12">
    <source>
        <dbReference type="PROSITE" id="PS50929"/>
    </source>
</evidence>
<sequence length="595" mass="67294">WRRLGQRLRKLFPFLWPRPRRLQLLVFACFLCLLAGRVINVLVPLQYKIVIDALTTTQSTTATSSNVATGAVFRHAMLPDGQVHGTPYYAWGSILLYVTYRYLQGGVGVLSSIQYLLWIPVGQYTTREVSVKMLAHLHALPLQFHLNRKTGEVLRVMDRGTASVGSLLSYIAFNIFPVFVDIGVAVVYFVFLFDGGIALIILSTMVLYIVFTVTITEWRSGWRREMNDLDSACRARAVDSLLNYETVKYFNNEHWEVGQYELAIREYQRADWKSSASLNVLNTAQNTTITLGLLVGCLCVARRVVDGHLTVGDYVMFLTYLLQLYQPLNWFGTFYRVIQQNFVDMEKMLDLLEEHPPLVDAPNAHRLDLHHGATIRFDDVSFAYSPDAPLLKNISFEVRPGQNLAIVGPTGSGKSTLMRLLFRFYDVDGGVITVNNHPIQTLQCASLRQWIGVVPQDVTLFNNTIKYNILYGRQGATDEEVYEAAKAAQIHDRILSFPKGYDTDVGERGLRLSGGEKQRVAIARTFLKNPAILILDEFSSALDNRTERMIALRQLTRNRTTLTVAHKLASIQHADAILVMDDGRIVERGTHDQLL</sequence>
<dbReference type="GO" id="GO:0140359">
    <property type="term" value="F:ABC-type transporter activity"/>
    <property type="evidence" value="ECO:0007669"/>
    <property type="project" value="InterPro"/>
</dbReference>
<dbReference type="STRING" id="1555241.A0A4P9XBF2"/>
<evidence type="ECO:0000256" key="2">
    <source>
        <dbReference type="ARBA" id="ARBA00022448"/>
    </source>
</evidence>
<feature type="non-terminal residue" evidence="13">
    <location>
        <position position="1"/>
    </location>
</feature>
<dbReference type="InterPro" id="IPR003439">
    <property type="entry name" value="ABC_transporter-like_ATP-bd"/>
</dbReference>
<protein>
    <recommendedName>
        <fullName evidence="15">P-loop containing nucleoside triphosphate hydrolase protein</fullName>
    </recommendedName>
</protein>
<dbReference type="GO" id="GO:0005886">
    <property type="term" value="C:plasma membrane"/>
    <property type="evidence" value="ECO:0007669"/>
    <property type="project" value="UniProtKB-SubCell"/>
</dbReference>
<dbReference type="Gene3D" id="3.40.50.300">
    <property type="entry name" value="P-loop containing nucleotide triphosphate hydrolases"/>
    <property type="match status" value="1"/>
</dbReference>
<organism evidence="13 14">
    <name type="scientific">Caulochytrium protostelioides</name>
    <dbReference type="NCBI Taxonomy" id="1555241"/>
    <lineage>
        <taxon>Eukaryota</taxon>
        <taxon>Fungi</taxon>
        <taxon>Fungi incertae sedis</taxon>
        <taxon>Chytridiomycota</taxon>
        <taxon>Chytridiomycota incertae sedis</taxon>
        <taxon>Chytridiomycetes</taxon>
        <taxon>Caulochytriales</taxon>
        <taxon>Caulochytriaceae</taxon>
        <taxon>Caulochytrium</taxon>
    </lineage>
</organism>
<dbReference type="EMBL" id="ML014143">
    <property type="protein sequence ID" value="RKP02431.1"/>
    <property type="molecule type" value="Genomic_DNA"/>
</dbReference>
<dbReference type="CDD" id="cd18581">
    <property type="entry name" value="ABC_6TM_ABCB6"/>
    <property type="match status" value="1"/>
</dbReference>
<dbReference type="FunFam" id="3.40.50.300:FF:000221">
    <property type="entry name" value="Multidrug ABC transporter ATP-binding protein"/>
    <property type="match status" value="1"/>
</dbReference>
<dbReference type="InterPro" id="IPR017871">
    <property type="entry name" value="ABC_transporter-like_CS"/>
</dbReference>
<dbReference type="PROSITE" id="PS50893">
    <property type="entry name" value="ABC_TRANSPORTER_2"/>
    <property type="match status" value="1"/>
</dbReference>
<dbReference type="GO" id="GO:0005524">
    <property type="term" value="F:ATP binding"/>
    <property type="evidence" value="ECO:0007669"/>
    <property type="project" value="UniProtKB-KW"/>
</dbReference>
<evidence type="ECO:0000259" key="11">
    <source>
        <dbReference type="PROSITE" id="PS50893"/>
    </source>
</evidence>
<keyword evidence="7 10" id="KW-1133">Transmembrane helix</keyword>
<dbReference type="InterPro" id="IPR011527">
    <property type="entry name" value="ABC1_TM_dom"/>
</dbReference>
<dbReference type="Pfam" id="PF00664">
    <property type="entry name" value="ABC_membrane"/>
    <property type="match status" value="1"/>
</dbReference>
<accession>A0A4P9XBF2</accession>
<dbReference type="GO" id="GO:0016887">
    <property type="term" value="F:ATP hydrolysis activity"/>
    <property type="evidence" value="ECO:0007669"/>
    <property type="project" value="InterPro"/>
</dbReference>
<keyword evidence="2" id="KW-0813">Transport</keyword>
<name>A0A4P9XBF2_9FUNG</name>
<keyword evidence="5" id="KW-0547">Nucleotide-binding</keyword>
<dbReference type="PANTHER" id="PTHR24221">
    <property type="entry name" value="ATP-BINDING CASSETTE SUB-FAMILY B"/>
    <property type="match status" value="1"/>
</dbReference>
<dbReference type="Gene3D" id="1.20.1560.10">
    <property type="entry name" value="ABC transporter type 1, transmembrane domain"/>
    <property type="match status" value="1"/>
</dbReference>
<evidence type="ECO:0000313" key="13">
    <source>
        <dbReference type="EMBL" id="RKP02431.1"/>
    </source>
</evidence>
<evidence type="ECO:0000256" key="8">
    <source>
        <dbReference type="ARBA" id="ARBA00023136"/>
    </source>
</evidence>
<dbReference type="Proteomes" id="UP000274922">
    <property type="component" value="Unassembled WGS sequence"/>
</dbReference>
<dbReference type="Pfam" id="PF00005">
    <property type="entry name" value="ABC_tran"/>
    <property type="match status" value="1"/>
</dbReference>
<dbReference type="PROSITE" id="PS00211">
    <property type="entry name" value="ABC_TRANSPORTER_1"/>
    <property type="match status" value="1"/>
</dbReference>
<evidence type="ECO:0000313" key="14">
    <source>
        <dbReference type="Proteomes" id="UP000274922"/>
    </source>
</evidence>
<keyword evidence="8 10" id="KW-0472">Membrane</keyword>
<keyword evidence="14" id="KW-1185">Reference proteome</keyword>
<evidence type="ECO:0000256" key="10">
    <source>
        <dbReference type="SAM" id="Phobius"/>
    </source>
</evidence>
<evidence type="ECO:0000256" key="3">
    <source>
        <dbReference type="ARBA" id="ARBA00022475"/>
    </source>
</evidence>
<dbReference type="GO" id="GO:0005774">
    <property type="term" value="C:vacuolar membrane"/>
    <property type="evidence" value="ECO:0007669"/>
    <property type="project" value="TreeGrafter"/>
</dbReference>
<dbReference type="SUPFAM" id="SSF52540">
    <property type="entry name" value="P-loop containing nucleoside triphosphate hydrolases"/>
    <property type="match status" value="1"/>
</dbReference>
<feature type="non-terminal residue" evidence="13">
    <location>
        <position position="595"/>
    </location>
</feature>
<dbReference type="SMART" id="SM00382">
    <property type="entry name" value="AAA"/>
    <property type="match status" value="1"/>
</dbReference>